<name>A0A8J4T2N0_9TREM</name>
<dbReference type="Proteomes" id="UP000748531">
    <property type="component" value="Unassembled WGS sequence"/>
</dbReference>
<keyword evidence="3" id="KW-1185">Reference proteome</keyword>
<feature type="region of interest" description="Disordered" evidence="1">
    <location>
        <begin position="105"/>
        <end position="127"/>
    </location>
</feature>
<evidence type="ECO:0000313" key="3">
    <source>
        <dbReference type="Proteomes" id="UP000748531"/>
    </source>
</evidence>
<feature type="region of interest" description="Disordered" evidence="1">
    <location>
        <begin position="213"/>
        <end position="241"/>
    </location>
</feature>
<evidence type="ECO:0000256" key="1">
    <source>
        <dbReference type="SAM" id="MobiDB-lite"/>
    </source>
</evidence>
<evidence type="ECO:0000313" key="2">
    <source>
        <dbReference type="EMBL" id="KAF5404546.1"/>
    </source>
</evidence>
<proteinExistence type="predicted"/>
<dbReference type="EMBL" id="LUCH01000684">
    <property type="protein sequence ID" value="KAF5404546.1"/>
    <property type="molecule type" value="Genomic_DNA"/>
</dbReference>
<protein>
    <recommendedName>
        <fullName evidence="4">C2H2-type domain-containing protein</fullName>
    </recommendedName>
</protein>
<dbReference type="OrthoDB" id="6268274at2759"/>
<gene>
    <name evidence="2" type="ORF">PHET_01942</name>
</gene>
<accession>A0A8J4T2N0</accession>
<reference evidence="2" key="1">
    <citation type="submission" date="2019-05" db="EMBL/GenBank/DDBJ databases">
        <title>Annotation for the trematode Paragonimus heterotremus.</title>
        <authorList>
            <person name="Choi Y.-J."/>
        </authorList>
    </citation>
    <scope>NUCLEOTIDE SEQUENCE</scope>
    <source>
        <strain evidence="2">LC</strain>
    </source>
</reference>
<organism evidence="2 3">
    <name type="scientific">Paragonimus heterotremus</name>
    <dbReference type="NCBI Taxonomy" id="100268"/>
    <lineage>
        <taxon>Eukaryota</taxon>
        <taxon>Metazoa</taxon>
        <taxon>Spiralia</taxon>
        <taxon>Lophotrochozoa</taxon>
        <taxon>Platyhelminthes</taxon>
        <taxon>Trematoda</taxon>
        <taxon>Digenea</taxon>
        <taxon>Plagiorchiida</taxon>
        <taxon>Troglotremata</taxon>
        <taxon>Troglotrematidae</taxon>
        <taxon>Paragonimus</taxon>
    </lineage>
</organism>
<feature type="compositionally biased region" description="Polar residues" evidence="1">
    <location>
        <begin position="217"/>
        <end position="237"/>
    </location>
</feature>
<comment type="caution">
    <text evidence="2">The sequence shown here is derived from an EMBL/GenBank/DDBJ whole genome shotgun (WGS) entry which is preliminary data.</text>
</comment>
<dbReference type="AlphaFoldDB" id="A0A8J4T2N0"/>
<evidence type="ECO:0008006" key="4">
    <source>
        <dbReference type="Google" id="ProtNLM"/>
    </source>
</evidence>
<feature type="non-terminal residue" evidence="2">
    <location>
        <position position="1"/>
    </location>
</feature>
<feature type="region of interest" description="Disordered" evidence="1">
    <location>
        <begin position="1"/>
        <end position="93"/>
    </location>
</feature>
<feature type="compositionally biased region" description="Low complexity" evidence="1">
    <location>
        <begin position="23"/>
        <end position="37"/>
    </location>
</feature>
<sequence>GNKHALTKTTPDRSSEKENKFISGTSSASSLAHSSRFSSRRRNHANDKSFDQPSIPLVNGFSHRKAGKPLSKDDPQPSAHASNCDAPVPNGLIEDHENHTKIMRPMMDKEHLPRKNSRKRHFSSVSADAPTSCAKHLKTGPIWNSASAQTDALCQIDGVSQDVDHQQASMHTDDNITKCYSGRRSLLDWDSFISLSKKHRRLSLQPNDVSCAVGKLSPSSQGNAASTRNNHSLNQPPQRLEPDSHFIRHYTQDVKTQKNHFANINTYTTKHPKAIAGSTIHFDRASAKGLKVTYSAELLGHRVVPVPTHSLPSVFHAVTNKPGANLRSSHQSAKSRVRFSKRHTLVDSANSSDTPIRGVIEPITLKTDKDHCVQSDLQGGFVPNVVQQSPVKPKTDASLSEMTISLGQQNPTGRHSVVSKATSVLTAVNAVDPQDLPDVSPRNFLRRSVRKSRLSGLSLVSSSGSVATAQSPVTNSDTQPMDDYMGGQTQSTADDYTNEVVISRNSLRPRKSSTSPSVTMCPYCSRTMLYPMGLKRHLRLCRAQSDDCFNNIHEDAITPVRQGVKTTQEVHSITQSTLTSPTHTQFHDCPYCTRRCTNSGYLKLHIRACKLAPVTTPSEDGNREHYDSLGEALSKVESKTDHPLSDFANGVSNTIESQPQKIVTCADGPYCARRFATKSNLKRRLQHCLQAKATSPLTMSSASIVSQHFETPNVDASDQRKTIEPISGQPLVQRCRDANLTDVVEKVCTFYLTVCIECLTNLGVFLPPSVVTVTVTTPVTDRHWFHILKRYAT</sequence>
<feature type="compositionally biased region" description="Basic and acidic residues" evidence="1">
    <location>
        <begin position="10"/>
        <end position="20"/>
    </location>
</feature>